<keyword evidence="14" id="KW-0519">Myristate</keyword>
<dbReference type="InterPro" id="IPR011009">
    <property type="entry name" value="Kinase-like_dom_sf"/>
</dbReference>
<feature type="domain" description="Eph LBD" evidence="41">
    <location>
        <begin position="16"/>
        <end position="196"/>
    </location>
</feature>
<dbReference type="FunFam" id="2.60.40.1770:FF:000001">
    <property type="entry name" value="Ephrin type-A receptor 5"/>
    <property type="match status" value="1"/>
</dbReference>
<dbReference type="InterPro" id="IPR041839">
    <property type="entry name" value="Arl6"/>
</dbReference>
<keyword evidence="20 37" id="KW-0067">ATP-binding</keyword>
<keyword evidence="10" id="KW-0963">Cytoplasm</keyword>
<dbReference type="PROSITE" id="PS51417">
    <property type="entry name" value="ARF"/>
    <property type="match status" value="1"/>
</dbReference>
<keyword evidence="15" id="KW-0732">Signal</keyword>
<dbReference type="InterPro" id="IPR008266">
    <property type="entry name" value="Tyr_kinase_AS"/>
</dbReference>
<dbReference type="EC" id="2.7.10.1" evidence="7"/>
<dbReference type="SMART" id="SM00615">
    <property type="entry name" value="EPH_lbd"/>
    <property type="match status" value="1"/>
</dbReference>
<evidence type="ECO:0000259" key="41">
    <source>
        <dbReference type="PROSITE" id="PS51550"/>
    </source>
</evidence>
<dbReference type="SMART" id="SM00219">
    <property type="entry name" value="TyrKc"/>
    <property type="match status" value="1"/>
</dbReference>
<keyword evidence="9" id="KW-1003">Cell membrane</keyword>
<keyword evidence="26" id="KW-0325">Glycoprotein</keyword>
<dbReference type="Gene3D" id="2.60.40.10">
    <property type="entry name" value="Immunoglobulins"/>
    <property type="match status" value="2"/>
</dbReference>
<keyword evidence="29" id="KW-0449">Lipoprotein</keyword>
<dbReference type="Pfam" id="PF01404">
    <property type="entry name" value="Ephrin_lbd"/>
    <property type="match status" value="1"/>
</dbReference>
<dbReference type="FunFam" id="3.40.50.300:FF:000457">
    <property type="entry name" value="ADP-ribosylation factor-like protein 6"/>
    <property type="match status" value="1"/>
</dbReference>
<dbReference type="SMART" id="SM00060">
    <property type="entry name" value="FN3"/>
    <property type="match status" value="2"/>
</dbReference>
<dbReference type="SUPFAM" id="SSF49265">
    <property type="entry name" value="Fibronectin type III"/>
    <property type="match status" value="1"/>
</dbReference>
<feature type="domain" description="Fibronectin type-III" evidence="40">
    <location>
        <begin position="426"/>
        <end position="521"/>
    </location>
</feature>
<feature type="binding site" evidence="35">
    <location>
        <begin position="1142"/>
        <end position="1145"/>
    </location>
    <ligand>
        <name>GTP</name>
        <dbReference type="ChEBI" id="CHEBI:37565"/>
    </ligand>
</feature>
<evidence type="ECO:0000256" key="35">
    <source>
        <dbReference type="PIRSR" id="PIRSR606689-1"/>
    </source>
</evidence>
<evidence type="ECO:0000256" key="4">
    <source>
        <dbReference type="ARBA" id="ARBA00004522"/>
    </source>
</evidence>
<keyword evidence="11" id="KW-0597">Phosphoprotein</keyword>
<dbReference type="InterPro" id="IPR017441">
    <property type="entry name" value="Protein_kinase_ATP_BS"/>
</dbReference>
<reference evidence="42" key="1">
    <citation type="submission" date="2023-08" db="EMBL/GenBank/DDBJ databases">
        <title>Chromosome-level Genome Assembly of mud carp (Cirrhinus molitorella).</title>
        <authorList>
            <person name="Liu H."/>
        </authorList>
    </citation>
    <scope>NUCLEOTIDE SEQUENCE</scope>
    <source>
        <strain evidence="42">Prfri</strain>
        <tissue evidence="42">Muscle</tissue>
    </source>
</reference>
<dbReference type="GO" id="GO:0060170">
    <property type="term" value="C:ciliary membrane"/>
    <property type="evidence" value="ECO:0007669"/>
    <property type="project" value="UniProtKB-SubCell"/>
</dbReference>
<evidence type="ECO:0000313" key="42">
    <source>
        <dbReference type="EMBL" id="KAK2908959.1"/>
    </source>
</evidence>
<dbReference type="InterPro" id="IPR001245">
    <property type="entry name" value="Ser-Thr/Tyr_kinase_cat_dom"/>
</dbReference>
<keyword evidence="24" id="KW-0829">Tyrosine-protein kinase</keyword>
<dbReference type="InterPro" id="IPR011641">
    <property type="entry name" value="Tyr-kin_ephrin_A/B_rcpt-like"/>
</dbReference>
<evidence type="ECO:0000256" key="2">
    <source>
        <dbReference type="ARBA" id="ARBA00004430"/>
    </source>
</evidence>
<dbReference type="PANTHER" id="PTHR46877">
    <property type="entry name" value="EPH RECEPTOR A5"/>
    <property type="match status" value="1"/>
</dbReference>
<dbReference type="Pfam" id="PF14575">
    <property type="entry name" value="EphA2_TM"/>
    <property type="match status" value="1"/>
</dbReference>
<keyword evidence="22 35" id="KW-0342">GTP-binding</keyword>
<dbReference type="SMART" id="SM00178">
    <property type="entry name" value="SAR"/>
    <property type="match status" value="1"/>
</dbReference>
<dbReference type="Gene3D" id="2.60.40.1770">
    <property type="entry name" value="ephrin a2 ectodomain"/>
    <property type="match status" value="1"/>
</dbReference>
<evidence type="ECO:0000256" key="36">
    <source>
        <dbReference type="PIRSR" id="PIRSR606689-2"/>
    </source>
</evidence>
<evidence type="ECO:0000256" key="8">
    <source>
        <dbReference type="ARBA" id="ARBA00019766"/>
    </source>
</evidence>
<evidence type="ECO:0000256" key="14">
    <source>
        <dbReference type="ARBA" id="ARBA00022707"/>
    </source>
</evidence>
<organism evidence="42 43">
    <name type="scientific">Cirrhinus molitorella</name>
    <name type="common">mud carp</name>
    <dbReference type="NCBI Taxonomy" id="172907"/>
    <lineage>
        <taxon>Eukaryota</taxon>
        <taxon>Metazoa</taxon>
        <taxon>Chordata</taxon>
        <taxon>Craniata</taxon>
        <taxon>Vertebrata</taxon>
        <taxon>Euteleostomi</taxon>
        <taxon>Actinopterygii</taxon>
        <taxon>Neopterygii</taxon>
        <taxon>Teleostei</taxon>
        <taxon>Ostariophysi</taxon>
        <taxon>Cypriniformes</taxon>
        <taxon>Cyprinidae</taxon>
        <taxon>Labeoninae</taxon>
        <taxon>Labeonini</taxon>
        <taxon>Cirrhinus</taxon>
    </lineage>
</organism>
<dbReference type="SUPFAM" id="SSF52540">
    <property type="entry name" value="P-loop containing nucleoside triphosphate hydrolases"/>
    <property type="match status" value="1"/>
</dbReference>
<evidence type="ECO:0000256" key="19">
    <source>
        <dbReference type="ARBA" id="ARBA00022794"/>
    </source>
</evidence>
<evidence type="ECO:0000256" key="6">
    <source>
        <dbReference type="ARBA" id="ARBA00010290"/>
    </source>
</evidence>
<feature type="domain" description="SAM" evidence="39">
    <location>
        <begin position="918"/>
        <end position="978"/>
    </location>
</feature>
<evidence type="ECO:0000256" key="22">
    <source>
        <dbReference type="ARBA" id="ARBA00023134"/>
    </source>
</evidence>
<dbReference type="InterPro" id="IPR005225">
    <property type="entry name" value="Small_GTP-bd"/>
</dbReference>
<dbReference type="SUPFAM" id="SSF57184">
    <property type="entry name" value="Growth factor receptor domain"/>
    <property type="match status" value="1"/>
</dbReference>
<dbReference type="PROSITE" id="PS50011">
    <property type="entry name" value="PROTEIN_KINASE_DOM"/>
    <property type="match status" value="1"/>
</dbReference>
<dbReference type="InterPro" id="IPR008979">
    <property type="entry name" value="Galactose-bd-like_sf"/>
</dbReference>
<feature type="domain" description="Protein kinase" evidence="38">
    <location>
        <begin position="626"/>
        <end position="887"/>
    </location>
</feature>
<keyword evidence="25" id="KW-0675">Receptor</keyword>
<dbReference type="Pfam" id="PF00041">
    <property type="entry name" value="fn3"/>
    <property type="match status" value="2"/>
</dbReference>
<dbReference type="PRINTS" id="PR00328">
    <property type="entry name" value="SAR1GTPBP"/>
</dbReference>
<dbReference type="InterPro" id="IPR001090">
    <property type="entry name" value="Ephrin_rcpt_lig-bd_dom"/>
</dbReference>
<evidence type="ECO:0000313" key="43">
    <source>
        <dbReference type="Proteomes" id="UP001187343"/>
    </source>
</evidence>
<keyword evidence="27" id="KW-0206">Cytoskeleton</keyword>
<dbReference type="PROSITE" id="PS00107">
    <property type="entry name" value="PROTEIN_KINASE_ATP"/>
    <property type="match status" value="1"/>
</dbReference>
<dbReference type="FunFam" id="3.30.200.20:FF:000001">
    <property type="entry name" value="Ephrin type-A receptor 5"/>
    <property type="match status" value="1"/>
</dbReference>
<evidence type="ECO:0000256" key="1">
    <source>
        <dbReference type="ARBA" id="ARBA00004120"/>
    </source>
</evidence>
<keyword evidence="17 35" id="KW-0547">Nucleotide-binding</keyword>
<dbReference type="GO" id="GO:0005930">
    <property type="term" value="C:axoneme"/>
    <property type="evidence" value="ECO:0007669"/>
    <property type="project" value="UniProtKB-SubCell"/>
</dbReference>
<evidence type="ECO:0000256" key="17">
    <source>
        <dbReference type="ARBA" id="ARBA00022741"/>
    </source>
</evidence>
<dbReference type="InterPro" id="IPR006689">
    <property type="entry name" value="Small_GTPase_ARF/SAR"/>
</dbReference>
<evidence type="ECO:0000256" key="30">
    <source>
        <dbReference type="ARBA" id="ARBA00051243"/>
    </source>
</evidence>
<feature type="binding site" evidence="35">
    <location>
        <position position="1084"/>
    </location>
    <ligand>
        <name>GTP</name>
        <dbReference type="ChEBI" id="CHEBI:37565"/>
    </ligand>
</feature>
<evidence type="ECO:0000259" key="39">
    <source>
        <dbReference type="PROSITE" id="PS50105"/>
    </source>
</evidence>
<dbReference type="CDD" id="cd00063">
    <property type="entry name" value="FN3"/>
    <property type="match status" value="2"/>
</dbReference>
<evidence type="ECO:0000256" key="27">
    <source>
        <dbReference type="ARBA" id="ARBA00023212"/>
    </source>
</evidence>
<keyword evidence="43" id="KW-1185">Reference proteome</keyword>
<evidence type="ECO:0000256" key="13">
    <source>
        <dbReference type="ARBA" id="ARBA00022692"/>
    </source>
</evidence>
<dbReference type="CDD" id="cd04157">
    <property type="entry name" value="Arl6"/>
    <property type="match status" value="1"/>
</dbReference>
<dbReference type="GO" id="GO:0007411">
    <property type="term" value="P:axon guidance"/>
    <property type="evidence" value="ECO:0007669"/>
    <property type="project" value="TreeGrafter"/>
</dbReference>
<evidence type="ECO:0000256" key="25">
    <source>
        <dbReference type="ARBA" id="ARBA00023170"/>
    </source>
</evidence>
<dbReference type="InterPro" id="IPR050449">
    <property type="entry name" value="Ephrin_rcpt_TKs"/>
</dbReference>
<dbReference type="InterPro" id="IPR000719">
    <property type="entry name" value="Prot_kinase_dom"/>
</dbReference>
<sequence>MGEKAGAGSISVAVSGMILLDTTAVLGELSWKTYPINGWDAITEMDEHNRPIHTFQVCHVMEPNQNNWLRTNWIPRQAAQKIYVELRFTLRDCNSIPWVSGTCKETFNLLYFETDEPHGANAHFHPNEYAKIDTIAADESFTQTDLGDRVLRLNTEVREVGPIARKGFYLAFQDVGACIALVSVRVYYKKCPSTLRNLAAFPDTVPRVDSSSLVEVRGACVENAEERDTPRLYCGADGDWLVPLGRCVCSIGYEENDGLCIACRSGFYKAFAGNIKCSKCPPHSSSHTEGSAQCHCDKGYYRATKDPPTMACTRTPSSPRNLVFNINETALFLEWTPPSDTGGRKDVTYNVFCFRCGAEGQACEPCNSNVRFVPKPTGLTSTSVVIQDFVAHANYTFQIEALNGVSGLGRSERQLANITVSTEQAGPSLVGVVRKDWASQTSVALSWQETEQPHAAILDYEIKYYEKEQEQLSYSSTRTKSPSVIVTGLKPSTVYAFHVRARTLAGYSSYSPKFEFATGDESERFYKNASFQYLSIDLSVCFISLFICLSVCLSVYLYLSVSLCLSFYMCQWYIKSKIKSEDKKRTQYQNGHVPFPGLKTYIDPDTYEDPSQAVHEFAKEIDPSRIRIERVIGAGEFGEVCSGRLRIPGKKEIPVAIKTLKGGYTERQRRDFLREASIMGQFDNPNIIRLEGVVTKSRPVMIVVEYMENGSLDSFLRKHDGHFTVIQLVGMLRGIASGMMYLSDIGYVHRDLAARNILVDDNLVCKVSDFGLSRVLEDDPEAAYTTTGGKIPIRWTAPEAIAYRKFSSASDAWSYGIVMWEVMSYGERPYWEMSNQDVILSIEEGYRLPAPMGCPVALHQLMLLCWQKERSRRPRFNDVVSFLDKLIRNPSSLLTLVEDVHSFPESPEDMPDYPLFISIGDWLDSIKMSQYKNNFIAAGYTTLDSISTMSIDDVRRIGVSLIGHQRRIVSSIQALRLQFLNIQQSGFHENWTIYPEEPQVSRTPEASHPDRQMGLFDKLAGWLGLKKKEVNVLCLGLDNSGKTTIINQLKPSNAQAQDIVPTIGFSIEKFKTSSLSFTVFDMSGQGRYRNLWEHYYKEGQAIIFVIDSGDKLRMVVAKEELDTLLNHPDIKHRRIPILFFANKMDLRDALSAVKVSQLLCLENIKDKPWHICASDAVKGEGLQEGVDWLQDQIRAMKT</sequence>
<keyword evidence="12" id="KW-0808">Transferase</keyword>
<dbReference type="InterPro" id="IPR013783">
    <property type="entry name" value="Ig-like_fold"/>
</dbReference>
<name>A0AA88U3J7_9TELE</name>
<dbReference type="Gene3D" id="1.10.510.10">
    <property type="entry name" value="Transferase(Phosphotransferase) domain 1"/>
    <property type="match status" value="1"/>
</dbReference>
<proteinExistence type="inferred from homology"/>
<dbReference type="Pfam" id="PF25599">
    <property type="entry name" value="Ephrin_CRD"/>
    <property type="match status" value="1"/>
</dbReference>
<dbReference type="GO" id="GO:0005525">
    <property type="term" value="F:GTP binding"/>
    <property type="evidence" value="ECO:0007669"/>
    <property type="project" value="UniProtKB-KW"/>
</dbReference>
<evidence type="ECO:0000256" key="10">
    <source>
        <dbReference type="ARBA" id="ARBA00022490"/>
    </source>
</evidence>
<dbReference type="PROSITE" id="PS00791">
    <property type="entry name" value="RECEPTOR_TYR_KIN_V_2"/>
    <property type="match status" value="1"/>
</dbReference>
<dbReference type="AlphaFoldDB" id="A0AA88U3J7"/>
<dbReference type="CDD" id="cd10484">
    <property type="entry name" value="EphR_LBD_A6"/>
    <property type="match status" value="1"/>
</dbReference>
<dbReference type="PROSITE" id="PS00109">
    <property type="entry name" value="PROTEIN_KINASE_TYR"/>
    <property type="match status" value="1"/>
</dbReference>
<dbReference type="PROSITE" id="PS00790">
    <property type="entry name" value="RECEPTOR_TYR_KIN_V_1"/>
    <property type="match status" value="1"/>
</dbReference>
<comment type="catalytic activity">
    <reaction evidence="30">
        <text>L-tyrosyl-[protein] + ATP = O-phospho-L-tyrosyl-[protein] + ADP + H(+)</text>
        <dbReference type="Rhea" id="RHEA:10596"/>
        <dbReference type="Rhea" id="RHEA-COMP:10136"/>
        <dbReference type="Rhea" id="RHEA-COMP:20101"/>
        <dbReference type="ChEBI" id="CHEBI:15378"/>
        <dbReference type="ChEBI" id="CHEBI:30616"/>
        <dbReference type="ChEBI" id="CHEBI:46858"/>
        <dbReference type="ChEBI" id="CHEBI:61978"/>
        <dbReference type="ChEBI" id="CHEBI:456216"/>
        <dbReference type="EC" id="2.7.10.1"/>
    </reaction>
</comment>
<evidence type="ECO:0000256" key="33">
    <source>
        <dbReference type="ARBA" id="ARBA00072208"/>
    </source>
</evidence>
<dbReference type="FunFam" id="2.60.40.10:FF:000059">
    <property type="entry name" value="Ephrin type-A receptor 6"/>
    <property type="match status" value="1"/>
</dbReference>
<keyword evidence="13" id="KW-0812">Transmembrane</keyword>
<evidence type="ECO:0000256" key="15">
    <source>
        <dbReference type="ARBA" id="ARBA00022729"/>
    </source>
</evidence>
<dbReference type="Gene3D" id="3.40.50.300">
    <property type="entry name" value="P-loop containing nucleotide triphosphate hydrolases"/>
    <property type="match status" value="1"/>
</dbReference>
<comment type="similarity">
    <text evidence="5">Belongs to the protein kinase superfamily. TKL Ser/Thr protein kinase family. ROCO subfamily.</text>
</comment>
<accession>A0AA88U3J7</accession>
<evidence type="ECO:0000256" key="34">
    <source>
        <dbReference type="ARBA" id="ARBA00077207"/>
    </source>
</evidence>
<dbReference type="FunFam" id="2.60.120.260:FF:000001">
    <property type="entry name" value="Ephrin type-A receptor 7"/>
    <property type="match status" value="1"/>
</dbReference>
<evidence type="ECO:0000256" key="9">
    <source>
        <dbReference type="ARBA" id="ARBA00022475"/>
    </source>
</evidence>
<feature type="domain" description="Fibronectin type-III" evidence="40">
    <location>
        <begin position="315"/>
        <end position="425"/>
    </location>
</feature>
<dbReference type="InterPro" id="IPR003961">
    <property type="entry name" value="FN3_dom"/>
</dbReference>
<keyword evidence="19" id="KW-0970">Cilium biogenesis/degradation</keyword>
<comment type="subunit">
    <text evidence="32">Heterotetramer upon binding of the ligand. The heterotetramer is composed of an ephrin dimer and a receptor dimer. Oligomerization is probably required to induce biological responses. Interacts (via SAM domain) with ANKS1A (via SAM domain).</text>
</comment>
<dbReference type="NCBIfam" id="TIGR00231">
    <property type="entry name" value="small_GTP"/>
    <property type="match status" value="1"/>
</dbReference>
<evidence type="ECO:0000256" key="28">
    <source>
        <dbReference type="ARBA" id="ARBA00023273"/>
    </source>
</evidence>
<dbReference type="InterPro" id="IPR001660">
    <property type="entry name" value="SAM"/>
</dbReference>
<gene>
    <name evidence="42" type="ORF">Q8A67_004796</name>
</gene>
<keyword evidence="21" id="KW-1133">Transmembrane helix</keyword>
<evidence type="ECO:0000256" key="11">
    <source>
        <dbReference type="ARBA" id="ARBA00022553"/>
    </source>
</evidence>
<dbReference type="Pfam" id="PF00025">
    <property type="entry name" value="Arf"/>
    <property type="match status" value="1"/>
</dbReference>
<dbReference type="PRINTS" id="PR00014">
    <property type="entry name" value="FNTYPEIII"/>
</dbReference>
<dbReference type="SMART" id="SM00177">
    <property type="entry name" value="ARF"/>
    <property type="match status" value="1"/>
</dbReference>
<evidence type="ECO:0000256" key="32">
    <source>
        <dbReference type="ARBA" id="ARBA00065191"/>
    </source>
</evidence>
<dbReference type="Gene3D" id="1.10.150.50">
    <property type="entry name" value="Transcription Factor, Ets-1"/>
    <property type="match status" value="1"/>
</dbReference>
<dbReference type="FunFam" id="1.10.510.10:FF:000083">
    <property type="entry name" value="Ephrin type-A receptor 3"/>
    <property type="match status" value="1"/>
</dbReference>
<dbReference type="InterPro" id="IPR001426">
    <property type="entry name" value="Tyr_kinase_rcpt_V_CS"/>
</dbReference>
<dbReference type="GO" id="GO:0030425">
    <property type="term" value="C:dendrite"/>
    <property type="evidence" value="ECO:0007669"/>
    <property type="project" value="TreeGrafter"/>
</dbReference>
<comment type="subcellular location">
    <subcellularLocation>
        <location evidence="4">Cell projection</location>
        <location evidence="4">Cilium membrane</location>
        <topology evidence="4">Peripheral membrane protein</topology>
        <orientation evidence="4">Cytoplasmic side</orientation>
    </subcellularLocation>
    <subcellularLocation>
        <location evidence="2">Cytoplasm</location>
        <location evidence="2">Cytoskeleton</location>
        <location evidence="2">Cilium axoneme</location>
    </subcellularLocation>
    <subcellularLocation>
        <location evidence="1">Cytoplasm</location>
        <location evidence="1">Cytoskeleton</location>
        <location evidence="1">Cilium basal body</location>
    </subcellularLocation>
    <subcellularLocation>
        <location evidence="3">Membrane</location>
        <topology evidence="3">Single-pass type I membrane protein</topology>
    </subcellularLocation>
</comment>
<keyword evidence="16" id="KW-0677">Repeat</keyword>
<dbReference type="Gene3D" id="2.10.50.10">
    <property type="entry name" value="Tumor Necrosis Factor Receptor, subunit A, domain 2"/>
    <property type="match status" value="1"/>
</dbReference>
<evidence type="ECO:0000256" key="16">
    <source>
        <dbReference type="ARBA" id="ARBA00022737"/>
    </source>
</evidence>
<keyword evidence="23" id="KW-0472">Membrane</keyword>
<dbReference type="Gene3D" id="3.30.200.20">
    <property type="entry name" value="Phosphorylase Kinase, domain 1"/>
    <property type="match status" value="1"/>
</dbReference>
<evidence type="ECO:0000256" key="5">
    <source>
        <dbReference type="ARBA" id="ARBA00008171"/>
    </source>
</evidence>
<dbReference type="Proteomes" id="UP001187343">
    <property type="component" value="Unassembled WGS sequence"/>
</dbReference>
<dbReference type="InterPro" id="IPR027417">
    <property type="entry name" value="P-loop_NTPase"/>
</dbReference>
<dbReference type="PROSITE" id="PS50853">
    <property type="entry name" value="FN3"/>
    <property type="match status" value="2"/>
</dbReference>
<dbReference type="GO" id="GO:0003924">
    <property type="term" value="F:GTPase activity"/>
    <property type="evidence" value="ECO:0007669"/>
    <property type="project" value="InterPro"/>
</dbReference>
<dbReference type="SMART" id="SM01411">
    <property type="entry name" value="Ephrin_rec_like"/>
    <property type="match status" value="1"/>
</dbReference>
<keyword evidence="18" id="KW-0418">Kinase</keyword>
<dbReference type="EMBL" id="JAUYZG010000004">
    <property type="protein sequence ID" value="KAK2908959.1"/>
    <property type="molecule type" value="Genomic_DNA"/>
</dbReference>
<dbReference type="SUPFAM" id="SSF49785">
    <property type="entry name" value="Galactose-binding domain-like"/>
    <property type="match status" value="1"/>
</dbReference>
<evidence type="ECO:0000256" key="18">
    <source>
        <dbReference type="ARBA" id="ARBA00022777"/>
    </source>
</evidence>
<evidence type="ECO:0000256" key="7">
    <source>
        <dbReference type="ARBA" id="ARBA00011902"/>
    </source>
</evidence>
<evidence type="ECO:0000256" key="37">
    <source>
        <dbReference type="PROSITE-ProRule" id="PRU10141"/>
    </source>
</evidence>
<dbReference type="InterPro" id="IPR036116">
    <property type="entry name" value="FN3_sf"/>
</dbReference>
<comment type="similarity">
    <text evidence="6">Belongs to the small GTPase superfamily. Arf family.</text>
</comment>
<protein>
    <recommendedName>
        <fullName evidence="8">ADP-ribosylation factor-like protein 6</fullName>
        <ecNumber evidence="7">2.7.10.1</ecNumber>
    </recommendedName>
    <alternativeName>
        <fullName evidence="34">EPH homology kinase 2</fullName>
    </alternativeName>
    <alternativeName>
        <fullName evidence="33">Ephrin type-A receptor 6</fullName>
    </alternativeName>
</protein>
<evidence type="ECO:0000259" key="38">
    <source>
        <dbReference type="PROSITE" id="PS50011"/>
    </source>
</evidence>
<dbReference type="Pfam" id="PF00536">
    <property type="entry name" value="SAM_1"/>
    <property type="match status" value="1"/>
</dbReference>
<dbReference type="SMART" id="SM00454">
    <property type="entry name" value="SAM"/>
    <property type="match status" value="1"/>
</dbReference>
<dbReference type="InterPro" id="IPR013761">
    <property type="entry name" value="SAM/pointed_sf"/>
</dbReference>
<feature type="binding site" evidence="37">
    <location>
        <position position="658"/>
    </location>
    <ligand>
        <name>ATP</name>
        <dbReference type="ChEBI" id="CHEBI:30616"/>
    </ligand>
</feature>
<evidence type="ECO:0000256" key="31">
    <source>
        <dbReference type="ARBA" id="ARBA00058136"/>
    </source>
</evidence>
<evidence type="ECO:0000256" key="26">
    <source>
        <dbReference type="ARBA" id="ARBA00023180"/>
    </source>
</evidence>
<dbReference type="PROSITE" id="PS51550">
    <property type="entry name" value="EPH_LBD"/>
    <property type="match status" value="1"/>
</dbReference>
<dbReference type="InterPro" id="IPR027936">
    <property type="entry name" value="Eph_TM"/>
</dbReference>
<feature type="binding site" evidence="36">
    <location>
        <position position="1062"/>
    </location>
    <ligand>
        <name>Mg(2+)</name>
        <dbReference type="ChEBI" id="CHEBI:18420"/>
    </ligand>
</feature>
<dbReference type="Pfam" id="PF07699">
    <property type="entry name" value="Ephrin_rec_like"/>
    <property type="match status" value="1"/>
</dbReference>
<keyword evidence="36" id="KW-0479">Metal-binding</keyword>
<evidence type="ECO:0000259" key="40">
    <source>
        <dbReference type="PROSITE" id="PS50853"/>
    </source>
</evidence>
<dbReference type="FunFam" id="1.10.150.50:FF:000001">
    <property type="entry name" value="Ephrin type-A receptor 5"/>
    <property type="match status" value="1"/>
</dbReference>
<dbReference type="GO" id="GO:0005524">
    <property type="term" value="F:ATP binding"/>
    <property type="evidence" value="ECO:0007669"/>
    <property type="project" value="UniProtKB-UniRule"/>
</dbReference>
<evidence type="ECO:0000256" key="24">
    <source>
        <dbReference type="ARBA" id="ARBA00023137"/>
    </source>
</evidence>
<dbReference type="SUPFAM" id="SSF47769">
    <property type="entry name" value="SAM/Pointed domain"/>
    <property type="match status" value="1"/>
</dbReference>
<dbReference type="GO" id="GO:0005005">
    <property type="term" value="F:transmembrane-ephrin receptor activity"/>
    <property type="evidence" value="ECO:0007669"/>
    <property type="project" value="TreeGrafter"/>
</dbReference>
<dbReference type="InterPro" id="IPR020635">
    <property type="entry name" value="Tyr_kinase_cat_dom"/>
</dbReference>
<feature type="binding site" evidence="35">
    <location>
        <begin position="1036"/>
        <end position="1043"/>
    </location>
    <ligand>
        <name>GTP</name>
        <dbReference type="ChEBI" id="CHEBI:37565"/>
    </ligand>
</feature>
<dbReference type="FunFam" id="2.10.50.10:FF:000001">
    <property type="entry name" value="Ephrin type-A receptor 5"/>
    <property type="match status" value="1"/>
</dbReference>
<evidence type="ECO:0000256" key="3">
    <source>
        <dbReference type="ARBA" id="ARBA00004479"/>
    </source>
</evidence>
<dbReference type="Gene3D" id="2.60.120.260">
    <property type="entry name" value="Galactose-binding domain-like"/>
    <property type="match status" value="1"/>
</dbReference>
<evidence type="ECO:0000256" key="23">
    <source>
        <dbReference type="ARBA" id="ARBA00023136"/>
    </source>
</evidence>
<dbReference type="InterPro" id="IPR009030">
    <property type="entry name" value="Growth_fac_rcpt_cys_sf"/>
</dbReference>
<keyword evidence="36" id="KW-0460">Magnesium</keyword>
<comment type="function">
    <text evidence="31">Receptor tyrosine kinase which binds promiscuously GPI-anchored ephrin-A family ligands residing on adjacent cells, leading to contact-dependent bidirectional signaling into neighboring cells. The signaling pathway downstream of the receptor is referred to as forward signaling while the signaling pathway downstream of the ephrin ligand is referred to as reverse signaling.</text>
</comment>
<evidence type="ECO:0000256" key="29">
    <source>
        <dbReference type="ARBA" id="ARBA00023288"/>
    </source>
</evidence>
<dbReference type="PANTHER" id="PTHR46877:SF10">
    <property type="entry name" value="EPHRIN TYPE-A RECEPTOR 6"/>
    <property type="match status" value="1"/>
</dbReference>
<dbReference type="InterPro" id="IPR034280">
    <property type="entry name" value="EphA6_rcpt_lig-bd"/>
</dbReference>
<keyword evidence="28" id="KW-0966">Cell projection</keyword>
<dbReference type="PROSITE" id="PS50105">
    <property type="entry name" value="SAM_DOMAIN"/>
    <property type="match status" value="1"/>
</dbReference>
<dbReference type="Pfam" id="PF07714">
    <property type="entry name" value="PK_Tyr_Ser-Thr"/>
    <property type="match status" value="1"/>
</dbReference>
<dbReference type="PRINTS" id="PR00109">
    <property type="entry name" value="TYRKINASE"/>
</dbReference>
<dbReference type="GO" id="GO:0046872">
    <property type="term" value="F:metal ion binding"/>
    <property type="evidence" value="ECO:0007669"/>
    <property type="project" value="UniProtKB-KW"/>
</dbReference>
<dbReference type="SUPFAM" id="SSF56112">
    <property type="entry name" value="Protein kinase-like (PK-like)"/>
    <property type="match status" value="1"/>
</dbReference>
<evidence type="ECO:0000256" key="20">
    <source>
        <dbReference type="ARBA" id="ARBA00022840"/>
    </source>
</evidence>
<comment type="caution">
    <text evidence="42">The sequence shown here is derived from an EMBL/GenBank/DDBJ whole genome shotgun (WGS) entry which is preliminary data.</text>
</comment>
<feature type="binding site" evidence="36">
    <location>
        <position position="1043"/>
    </location>
    <ligand>
        <name>Mg(2+)</name>
        <dbReference type="ChEBI" id="CHEBI:18420"/>
    </ligand>
</feature>
<dbReference type="CDD" id="cd05066">
    <property type="entry name" value="PTKc_EphR_A"/>
    <property type="match status" value="1"/>
</dbReference>
<evidence type="ECO:0000256" key="12">
    <source>
        <dbReference type="ARBA" id="ARBA00022679"/>
    </source>
</evidence>
<evidence type="ECO:0000256" key="21">
    <source>
        <dbReference type="ARBA" id="ARBA00022989"/>
    </source>
</evidence>